<dbReference type="EMBL" id="UINC01009422">
    <property type="protein sequence ID" value="SVA42261.1"/>
    <property type="molecule type" value="Genomic_DNA"/>
</dbReference>
<sequence>MAKRNRALGQREGGTVFRGTRRGRGYPAAVLKWVTAVAVLGLAGCALPGKWGDVPKPGGETIVTPVLFRVEGKVVRTNARLSFVVLDFGLEGLPAVGQQFAIYRLGKKVGQVRVSGPAWDTYAVADIVEGQIWKGDEAKLK</sequence>
<proteinExistence type="predicted"/>
<evidence type="ECO:0000313" key="1">
    <source>
        <dbReference type="EMBL" id="SVA42261.1"/>
    </source>
</evidence>
<protein>
    <submittedName>
        <fullName evidence="1">Uncharacterized protein</fullName>
    </submittedName>
</protein>
<accession>A0A381VQD8</accession>
<organism evidence="1">
    <name type="scientific">marine metagenome</name>
    <dbReference type="NCBI Taxonomy" id="408172"/>
    <lineage>
        <taxon>unclassified sequences</taxon>
        <taxon>metagenomes</taxon>
        <taxon>ecological metagenomes</taxon>
    </lineage>
</organism>
<name>A0A381VQD8_9ZZZZ</name>
<gene>
    <name evidence="1" type="ORF">METZ01_LOCUS95115</name>
</gene>
<reference evidence="1" key="1">
    <citation type="submission" date="2018-05" db="EMBL/GenBank/DDBJ databases">
        <authorList>
            <person name="Lanie J.A."/>
            <person name="Ng W.-L."/>
            <person name="Kazmierczak K.M."/>
            <person name="Andrzejewski T.M."/>
            <person name="Davidsen T.M."/>
            <person name="Wayne K.J."/>
            <person name="Tettelin H."/>
            <person name="Glass J.I."/>
            <person name="Rusch D."/>
            <person name="Podicherti R."/>
            <person name="Tsui H.-C.T."/>
            <person name="Winkler M.E."/>
        </authorList>
    </citation>
    <scope>NUCLEOTIDE SEQUENCE</scope>
</reference>
<dbReference type="AlphaFoldDB" id="A0A381VQD8"/>